<dbReference type="HOGENOM" id="CLU_970177_0_0_1"/>
<evidence type="ECO:0000313" key="3">
    <source>
        <dbReference type="EMBL" id="EJT78738.1"/>
    </source>
</evidence>
<dbReference type="STRING" id="644352.J3NRD2"/>
<keyword evidence="5" id="KW-1185">Reference proteome</keyword>
<dbReference type="AlphaFoldDB" id="J3NRD2"/>
<reference evidence="5" key="1">
    <citation type="submission" date="2010-07" db="EMBL/GenBank/DDBJ databases">
        <title>The genome sequence of Gaeumannomyces graminis var. tritici strain R3-111a-1.</title>
        <authorList>
            <consortium name="The Broad Institute Genome Sequencing Platform"/>
            <person name="Ma L.-J."/>
            <person name="Dead R."/>
            <person name="Young S."/>
            <person name="Zeng Q."/>
            <person name="Koehrsen M."/>
            <person name="Alvarado L."/>
            <person name="Berlin A."/>
            <person name="Chapman S.B."/>
            <person name="Chen Z."/>
            <person name="Freedman E."/>
            <person name="Gellesch M."/>
            <person name="Goldberg J."/>
            <person name="Griggs A."/>
            <person name="Gujja S."/>
            <person name="Heilman E.R."/>
            <person name="Heiman D."/>
            <person name="Hepburn T."/>
            <person name="Howarth C."/>
            <person name="Jen D."/>
            <person name="Larson L."/>
            <person name="Mehta T."/>
            <person name="Neiman D."/>
            <person name="Pearson M."/>
            <person name="Roberts A."/>
            <person name="Saif S."/>
            <person name="Shea T."/>
            <person name="Shenoy N."/>
            <person name="Sisk P."/>
            <person name="Stolte C."/>
            <person name="Sykes S."/>
            <person name="Walk T."/>
            <person name="White J."/>
            <person name="Yandava C."/>
            <person name="Haas B."/>
            <person name="Nusbaum C."/>
            <person name="Birren B."/>
        </authorList>
    </citation>
    <scope>NUCLEOTIDE SEQUENCE [LARGE SCALE GENOMIC DNA]</scope>
    <source>
        <strain evidence="5">R3-111a-1</strain>
    </source>
</reference>
<dbReference type="EnsemblFungi" id="EJT78738">
    <property type="protein sequence ID" value="EJT78738"/>
    <property type="gene ID" value="GGTG_03836"/>
</dbReference>
<organism evidence="3">
    <name type="scientific">Gaeumannomyces tritici (strain R3-111a-1)</name>
    <name type="common">Wheat and barley take-all root rot fungus</name>
    <name type="synonym">Gaeumannomyces graminis var. tritici</name>
    <dbReference type="NCBI Taxonomy" id="644352"/>
    <lineage>
        <taxon>Eukaryota</taxon>
        <taxon>Fungi</taxon>
        <taxon>Dikarya</taxon>
        <taxon>Ascomycota</taxon>
        <taxon>Pezizomycotina</taxon>
        <taxon>Sordariomycetes</taxon>
        <taxon>Sordariomycetidae</taxon>
        <taxon>Magnaporthales</taxon>
        <taxon>Magnaporthaceae</taxon>
        <taxon>Gaeumannomyces</taxon>
    </lineage>
</organism>
<sequence length="237" mass="24745">MPWLPIESSYPPRHPVESTLAGEQRRHKVCGMSIATFVLAVALFVAVIGAAVGGGVGGSMAASTSRSLEECRSALNRQSSPSTPISSTPPSPPSSTGAPDGNCTANKRVLEIGPNGGVVPPTRDVVVELGCPAMQSAQKILTIDGKRLTFAIRCGEDFNRKDIGAAISYSMDDCLYSCASYNVISGRQECVAVTFSAELSGSVAARGANCWLKNETATPRRNLGNKIATGRLETIGT</sequence>
<dbReference type="VEuPathDB" id="FungiDB:GGTG_03836"/>
<keyword evidence="2" id="KW-0472">Membrane</keyword>
<accession>J3NRD2</accession>
<reference evidence="4" key="5">
    <citation type="submission" date="2018-04" db="UniProtKB">
        <authorList>
            <consortium name="EnsemblFungi"/>
        </authorList>
    </citation>
    <scope>IDENTIFICATION</scope>
    <source>
        <strain evidence="4">R3-111a-1</strain>
    </source>
</reference>
<evidence type="ECO:0008006" key="6">
    <source>
        <dbReference type="Google" id="ProtNLM"/>
    </source>
</evidence>
<gene>
    <name evidence="4" type="primary">20344294</name>
    <name evidence="3" type="ORF">GGTG_03836</name>
</gene>
<dbReference type="RefSeq" id="XP_009219883.1">
    <property type="nucleotide sequence ID" value="XM_009221619.1"/>
</dbReference>
<evidence type="ECO:0000256" key="1">
    <source>
        <dbReference type="SAM" id="MobiDB-lite"/>
    </source>
</evidence>
<name>J3NRD2_GAET3</name>
<protein>
    <recommendedName>
        <fullName evidence="6">Apple domain-containing protein</fullName>
    </recommendedName>
</protein>
<proteinExistence type="predicted"/>
<dbReference type="GeneID" id="20344294"/>
<dbReference type="EMBL" id="GL385396">
    <property type="protein sequence ID" value="EJT78738.1"/>
    <property type="molecule type" value="Genomic_DNA"/>
</dbReference>
<keyword evidence="2" id="KW-1133">Transmembrane helix</keyword>
<reference evidence="3" key="3">
    <citation type="submission" date="2010-09" db="EMBL/GenBank/DDBJ databases">
        <title>Annotation of Gaeumannomyces graminis var. tritici R3-111a-1.</title>
        <authorList>
            <consortium name="The Broad Institute Genome Sequencing Platform"/>
            <person name="Ma L.-J."/>
            <person name="Dead R."/>
            <person name="Young S.K."/>
            <person name="Zeng Q."/>
            <person name="Gargeya S."/>
            <person name="Fitzgerald M."/>
            <person name="Haas B."/>
            <person name="Abouelleil A."/>
            <person name="Alvarado L."/>
            <person name="Arachchi H.M."/>
            <person name="Berlin A."/>
            <person name="Brown A."/>
            <person name="Chapman S.B."/>
            <person name="Chen Z."/>
            <person name="Dunbar C."/>
            <person name="Freedman E."/>
            <person name="Gearin G."/>
            <person name="Gellesch M."/>
            <person name="Goldberg J."/>
            <person name="Griggs A."/>
            <person name="Gujja S."/>
            <person name="Heiman D."/>
            <person name="Howarth C."/>
            <person name="Larson L."/>
            <person name="Lui A."/>
            <person name="MacDonald P.J.P."/>
            <person name="Mehta T."/>
            <person name="Montmayeur A."/>
            <person name="Murphy C."/>
            <person name="Neiman D."/>
            <person name="Pearson M."/>
            <person name="Priest M."/>
            <person name="Roberts A."/>
            <person name="Saif S."/>
            <person name="Shea T."/>
            <person name="Shenoy N."/>
            <person name="Sisk P."/>
            <person name="Stolte C."/>
            <person name="Sykes S."/>
            <person name="Yandava C."/>
            <person name="Wortman J."/>
            <person name="Nusbaum C."/>
            <person name="Birren B."/>
        </authorList>
    </citation>
    <scope>NUCLEOTIDE SEQUENCE</scope>
    <source>
        <strain evidence="3">R3-111a-1</strain>
    </source>
</reference>
<dbReference type="Proteomes" id="UP000006039">
    <property type="component" value="Unassembled WGS sequence"/>
</dbReference>
<feature type="region of interest" description="Disordered" evidence="1">
    <location>
        <begin position="69"/>
        <end position="106"/>
    </location>
</feature>
<reference evidence="3" key="2">
    <citation type="submission" date="2010-07" db="EMBL/GenBank/DDBJ databases">
        <authorList>
            <consortium name="The Broad Institute Genome Sequencing Platform"/>
            <consortium name="Broad Institute Genome Sequencing Center for Infectious Disease"/>
            <person name="Ma L.-J."/>
            <person name="Dead R."/>
            <person name="Young S."/>
            <person name="Zeng Q."/>
            <person name="Koehrsen M."/>
            <person name="Alvarado L."/>
            <person name="Berlin A."/>
            <person name="Chapman S.B."/>
            <person name="Chen Z."/>
            <person name="Freedman E."/>
            <person name="Gellesch M."/>
            <person name="Goldberg J."/>
            <person name="Griggs A."/>
            <person name="Gujja S."/>
            <person name="Heilman E.R."/>
            <person name="Heiman D."/>
            <person name="Hepburn T."/>
            <person name="Howarth C."/>
            <person name="Jen D."/>
            <person name="Larson L."/>
            <person name="Mehta T."/>
            <person name="Neiman D."/>
            <person name="Pearson M."/>
            <person name="Roberts A."/>
            <person name="Saif S."/>
            <person name="Shea T."/>
            <person name="Shenoy N."/>
            <person name="Sisk P."/>
            <person name="Stolte C."/>
            <person name="Sykes S."/>
            <person name="Walk T."/>
            <person name="White J."/>
            <person name="Yandava C."/>
            <person name="Haas B."/>
            <person name="Nusbaum C."/>
            <person name="Birren B."/>
        </authorList>
    </citation>
    <scope>NUCLEOTIDE SEQUENCE</scope>
    <source>
        <strain evidence="3">R3-111a-1</strain>
    </source>
</reference>
<evidence type="ECO:0000256" key="2">
    <source>
        <dbReference type="SAM" id="Phobius"/>
    </source>
</evidence>
<dbReference type="OrthoDB" id="5358884at2759"/>
<evidence type="ECO:0000313" key="5">
    <source>
        <dbReference type="Proteomes" id="UP000006039"/>
    </source>
</evidence>
<reference evidence="4" key="4">
    <citation type="journal article" date="2015" name="G3 (Bethesda)">
        <title>Genome sequences of three phytopathogenic species of the Magnaporthaceae family of fungi.</title>
        <authorList>
            <person name="Okagaki L.H."/>
            <person name="Nunes C.C."/>
            <person name="Sailsbery J."/>
            <person name="Clay B."/>
            <person name="Brown D."/>
            <person name="John T."/>
            <person name="Oh Y."/>
            <person name="Young N."/>
            <person name="Fitzgerald M."/>
            <person name="Haas B.J."/>
            <person name="Zeng Q."/>
            <person name="Young S."/>
            <person name="Adiconis X."/>
            <person name="Fan L."/>
            <person name="Levin J.Z."/>
            <person name="Mitchell T.K."/>
            <person name="Okubara P.A."/>
            <person name="Farman M.L."/>
            <person name="Kohn L.M."/>
            <person name="Birren B."/>
            <person name="Ma L.-J."/>
            <person name="Dean R.A."/>
        </authorList>
    </citation>
    <scope>NUCLEOTIDE SEQUENCE</scope>
    <source>
        <strain evidence="4">R3-111a-1</strain>
    </source>
</reference>
<feature type="transmembrane region" description="Helical" evidence="2">
    <location>
        <begin position="34"/>
        <end position="56"/>
    </location>
</feature>
<dbReference type="eggNOG" id="ENOG502SXHQ">
    <property type="taxonomic scope" value="Eukaryota"/>
</dbReference>
<keyword evidence="2" id="KW-0812">Transmembrane</keyword>
<evidence type="ECO:0000313" key="4">
    <source>
        <dbReference type="EnsemblFungi" id="EJT78738"/>
    </source>
</evidence>